<evidence type="ECO:0000256" key="8">
    <source>
        <dbReference type="ARBA" id="ARBA00050563"/>
    </source>
</evidence>
<dbReference type="SUPFAM" id="SSF56059">
    <property type="entry name" value="Glutathione synthetase ATP-binding domain-like"/>
    <property type="match status" value="1"/>
</dbReference>
<dbReference type="FunFam" id="3.30.1490.20:FF:000002">
    <property type="entry name" value="Succinate--CoA ligase [ADP-forming] subunit beta"/>
    <property type="match status" value="1"/>
</dbReference>
<dbReference type="PROSITE" id="PS50975">
    <property type="entry name" value="ATP_GRASP"/>
    <property type="match status" value="1"/>
</dbReference>
<evidence type="ECO:0000256" key="3">
    <source>
        <dbReference type="ARBA" id="ARBA00022598"/>
    </source>
</evidence>
<dbReference type="InterPro" id="IPR011761">
    <property type="entry name" value="ATP-grasp"/>
</dbReference>
<reference evidence="12" key="1">
    <citation type="submission" date="2017-05" db="EMBL/GenBank/DDBJ databases">
        <authorList>
            <person name="Imhoff J.F."/>
            <person name="Rahn T."/>
            <person name="Kuenzel S."/>
            <person name="Neulinger S.C."/>
        </authorList>
    </citation>
    <scope>NUCLEOTIDE SEQUENCE</scope>
    <source>
        <strain evidence="12">DSM 4395</strain>
    </source>
</reference>
<comment type="catalytic activity">
    <reaction evidence="9">
        <text>GTP + succinate + CoA = succinyl-CoA + GDP + phosphate</text>
        <dbReference type="Rhea" id="RHEA:22120"/>
        <dbReference type="ChEBI" id="CHEBI:30031"/>
        <dbReference type="ChEBI" id="CHEBI:37565"/>
        <dbReference type="ChEBI" id="CHEBI:43474"/>
        <dbReference type="ChEBI" id="CHEBI:57287"/>
        <dbReference type="ChEBI" id="CHEBI:57292"/>
        <dbReference type="ChEBI" id="CHEBI:58189"/>
    </reaction>
    <physiologicalReaction direction="right-to-left" evidence="9">
        <dbReference type="Rhea" id="RHEA:22122"/>
    </physiologicalReaction>
</comment>
<dbReference type="GO" id="GO:0004775">
    <property type="term" value="F:succinate-CoA ligase (ADP-forming) activity"/>
    <property type="evidence" value="ECO:0007669"/>
    <property type="project" value="UniProtKB-UniRule"/>
</dbReference>
<dbReference type="HAMAP" id="MF_00558">
    <property type="entry name" value="Succ_CoA_beta"/>
    <property type="match status" value="1"/>
</dbReference>
<comment type="caution">
    <text evidence="12">The sequence shown here is derived from an EMBL/GenBank/DDBJ whole genome shotgun (WGS) entry which is preliminary data.</text>
</comment>
<reference evidence="12" key="2">
    <citation type="journal article" date="2020" name="Microorganisms">
        <title>Osmotic Adaptation and Compatible Solute Biosynthesis of Phototrophic Bacteria as Revealed from Genome Analyses.</title>
        <authorList>
            <person name="Imhoff J.F."/>
            <person name="Rahn T."/>
            <person name="Kunzel S."/>
            <person name="Keller A."/>
            <person name="Neulinger S.C."/>
        </authorList>
    </citation>
    <scope>NUCLEOTIDE SEQUENCE</scope>
    <source>
        <strain evidence="12">DSM 4395</strain>
    </source>
</reference>
<organism evidence="12 13">
    <name type="scientific">Halochromatium salexigens</name>
    <name type="common">Chromatium salexigens</name>
    <dbReference type="NCBI Taxonomy" id="49447"/>
    <lineage>
        <taxon>Bacteria</taxon>
        <taxon>Pseudomonadati</taxon>
        <taxon>Pseudomonadota</taxon>
        <taxon>Gammaproteobacteria</taxon>
        <taxon>Chromatiales</taxon>
        <taxon>Chromatiaceae</taxon>
        <taxon>Halochromatium</taxon>
    </lineage>
</organism>
<comment type="catalytic activity">
    <reaction evidence="8">
        <text>succinate + ATP + CoA = succinyl-CoA + ADP + phosphate</text>
        <dbReference type="Rhea" id="RHEA:17661"/>
        <dbReference type="ChEBI" id="CHEBI:30031"/>
        <dbReference type="ChEBI" id="CHEBI:30616"/>
        <dbReference type="ChEBI" id="CHEBI:43474"/>
        <dbReference type="ChEBI" id="CHEBI:57287"/>
        <dbReference type="ChEBI" id="CHEBI:57292"/>
        <dbReference type="ChEBI" id="CHEBI:456216"/>
        <dbReference type="EC" id="6.2.1.5"/>
    </reaction>
    <physiologicalReaction direction="right-to-left" evidence="8">
        <dbReference type="Rhea" id="RHEA:17663"/>
    </physiologicalReaction>
</comment>
<dbReference type="PROSITE" id="PS01217">
    <property type="entry name" value="SUCCINYL_COA_LIG_3"/>
    <property type="match status" value="1"/>
</dbReference>
<dbReference type="PANTHER" id="PTHR11815:SF10">
    <property type="entry name" value="SUCCINATE--COA LIGASE [GDP-FORMING] SUBUNIT BETA, MITOCHONDRIAL"/>
    <property type="match status" value="1"/>
</dbReference>
<dbReference type="GO" id="GO:0006099">
    <property type="term" value="P:tricarboxylic acid cycle"/>
    <property type="evidence" value="ECO:0007669"/>
    <property type="project" value="UniProtKB-UniRule"/>
</dbReference>
<dbReference type="RefSeq" id="WP_201245200.1">
    <property type="nucleotide sequence ID" value="NZ_NHSF01000054.1"/>
</dbReference>
<dbReference type="Gene3D" id="3.30.470.20">
    <property type="entry name" value="ATP-grasp fold, B domain"/>
    <property type="match status" value="1"/>
</dbReference>
<dbReference type="GO" id="GO:0005829">
    <property type="term" value="C:cytosol"/>
    <property type="evidence" value="ECO:0007669"/>
    <property type="project" value="TreeGrafter"/>
</dbReference>
<keyword evidence="13" id="KW-1185">Reference proteome</keyword>
<dbReference type="GO" id="GO:0000287">
    <property type="term" value="F:magnesium ion binding"/>
    <property type="evidence" value="ECO:0007669"/>
    <property type="project" value="UniProtKB-UniRule"/>
</dbReference>
<feature type="binding site" evidence="10">
    <location>
        <position position="212"/>
    </location>
    <ligand>
        <name>Mg(2+)</name>
        <dbReference type="ChEBI" id="CHEBI:18420"/>
    </ligand>
</feature>
<dbReference type="Gene3D" id="3.30.1490.20">
    <property type="entry name" value="ATP-grasp fold, A domain"/>
    <property type="match status" value="1"/>
</dbReference>
<keyword evidence="2 10" id="KW-0816">Tricarboxylic acid cycle</keyword>
<comment type="function">
    <text evidence="10">Succinyl-CoA synthetase functions in the citric acid cycle (TCA), coupling the hydrolysis of succinyl-CoA to the synthesis of either ATP or GTP and thus represents the only step of substrate-level phosphorylation in the TCA. The beta subunit provides nucleotide specificity of the enzyme and binds the substrate succinate, while the binding sites for coenzyme A and phosphate are found in the alpha subunit.</text>
</comment>
<keyword evidence="6 10" id="KW-0067">ATP-binding</keyword>
<feature type="binding site" evidence="10">
    <location>
        <position position="263"/>
    </location>
    <ligand>
        <name>substrate</name>
        <note>ligand shared with subunit alpha</note>
    </ligand>
</feature>
<dbReference type="Pfam" id="PF00549">
    <property type="entry name" value="Ligase_CoA"/>
    <property type="match status" value="1"/>
</dbReference>
<dbReference type="PANTHER" id="PTHR11815">
    <property type="entry name" value="SUCCINYL-COA SYNTHETASE BETA CHAIN"/>
    <property type="match status" value="1"/>
</dbReference>
<feature type="binding site" evidence="10">
    <location>
        <begin position="52"/>
        <end position="54"/>
    </location>
    <ligand>
        <name>ATP</name>
        <dbReference type="ChEBI" id="CHEBI:30616"/>
    </ligand>
</feature>
<dbReference type="InterPro" id="IPR017866">
    <property type="entry name" value="Succ-CoA_synthase_bsu_CS"/>
</dbReference>
<dbReference type="FunFam" id="3.40.50.261:FF:000001">
    <property type="entry name" value="Succinate--CoA ligase [ADP-forming] subunit beta"/>
    <property type="match status" value="1"/>
</dbReference>
<dbReference type="InterPro" id="IPR013815">
    <property type="entry name" value="ATP_grasp_subdomain_1"/>
</dbReference>
<name>A0AAJ0XGB5_HALSE</name>
<evidence type="ECO:0000256" key="9">
    <source>
        <dbReference type="ARBA" id="ARBA00052891"/>
    </source>
</evidence>
<evidence type="ECO:0000256" key="4">
    <source>
        <dbReference type="ARBA" id="ARBA00022723"/>
    </source>
</evidence>
<comment type="subunit">
    <text evidence="10">Heterotetramer of two alpha and two beta subunits.</text>
</comment>
<dbReference type="Pfam" id="PF08442">
    <property type="entry name" value="ATP-grasp_2"/>
    <property type="match status" value="1"/>
</dbReference>
<comment type="pathway">
    <text evidence="10">Carbohydrate metabolism; tricarboxylic acid cycle; succinate from succinyl-CoA (ligase route): step 1/1.</text>
</comment>
<evidence type="ECO:0000256" key="6">
    <source>
        <dbReference type="ARBA" id="ARBA00022840"/>
    </source>
</evidence>
<protein>
    <recommendedName>
        <fullName evidence="10">Succinate--CoA ligase [ADP-forming] subunit beta</fullName>
        <ecNumber evidence="10">6.2.1.5</ecNumber>
    </recommendedName>
    <alternativeName>
        <fullName evidence="10">Succinyl-CoA synthetase subunit beta</fullName>
        <shortName evidence="10">SCS-beta</shortName>
    </alternativeName>
</protein>
<evidence type="ECO:0000256" key="5">
    <source>
        <dbReference type="ARBA" id="ARBA00022741"/>
    </source>
</evidence>
<proteinExistence type="inferred from homology"/>
<feature type="binding site" evidence="10">
    <location>
        <position position="98"/>
    </location>
    <ligand>
        <name>ATP</name>
        <dbReference type="ChEBI" id="CHEBI:30616"/>
    </ligand>
</feature>
<dbReference type="InterPro" id="IPR005809">
    <property type="entry name" value="Succ_CoA_ligase-like_bsu"/>
</dbReference>
<accession>A0AAJ0XGB5</accession>
<dbReference type="NCBIfam" id="NF001913">
    <property type="entry name" value="PRK00696.1"/>
    <property type="match status" value="1"/>
</dbReference>
<dbReference type="EMBL" id="NHSF01000054">
    <property type="protein sequence ID" value="MBK5930615.1"/>
    <property type="molecule type" value="Genomic_DNA"/>
</dbReference>
<dbReference type="PIRSF" id="PIRSF001554">
    <property type="entry name" value="SucCS_beta"/>
    <property type="match status" value="1"/>
</dbReference>
<evidence type="ECO:0000313" key="12">
    <source>
        <dbReference type="EMBL" id="MBK5930615.1"/>
    </source>
</evidence>
<evidence type="ECO:0000259" key="11">
    <source>
        <dbReference type="PROSITE" id="PS50975"/>
    </source>
</evidence>
<comment type="cofactor">
    <cofactor evidence="10">
        <name>Mg(2+)</name>
        <dbReference type="ChEBI" id="CHEBI:18420"/>
    </cofactor>
    <text evidence="10">Binds 1 Mg(2+) ion per subunit.</text>
</comment>
<dbReference type="InterPro" id="IPR005811">
    <property type="entry name" value="SUCC_ACL_C"/>
</dbReference>
<keyword evidence="7 10" id="KW-0460">Magnesium</keyword>
<dbReference type="AlphaFoldDB" id="A0AAJ0XGB5"/>
<dbReference type="InterPro" id="IPR016102">
    <property type="entry name" value="Succinyl-CoA_synth-like"/>
</dbReference>
<feature type="binding site" evidence="10">
    <location>
        <position position="45"/>
    </location>
    <ligand>
        <name>ATP</name>
        <dbReference type="ChEBI" id="CHEBI:30616"/>
    </ligand>
</feature>
<dbReference type="GO" id="GO:0005524">
    <property type="term" value="F:ATP binding"/>
    <property type="evidence" value="ECO:0007669"/>
    <property type="project" value="UniProtKB-UniRule"/>
</dbReference>
<feature type="binding site" evidence="10">
    <location>
        <position position="198"/>
    </location>
    <ligand>
        <name>Mg(2+)</name>
        <dbReference type="ChEBI" id="CHEBI:18420"/>
    </ligand>
</feature>
<keyword evidence="3 10" id="KW-0436">Ligase</keyword>
<feature type="binding site" evidence="10">
    <location>
        <begin position="320"/>
        <end position="322"/>
    </location>
    <ligand>
        <name>substrate</name>
        <note>ligand shared with subunit alpha</note>
    </ligand>
</feature>
<evidence type="ECO:0000256" key="7">
    <source>
        <dbReference type="ARBA" id="ARBA00022842"/>
    </source>
</evidence>
<dbReference type="GO" id="GO:0042709">
    <property type="term" value="C:succinate-CoA ligase complex"/>
    <property type="evidence" value="ECO:0007669"/>
    <property type="project" value="UniProtKB-ARBA"/>
</dbReference>
<dbReference type="InterPro" id="IPR013650">
    <property type="entry name" value="ATP-grasp_succ-CoA_synth-type"/>
</dbReference>
<dbReference type="GO" id="GO:0006104">
    <property type="term" value="P:succinyl-CoA metabolic process"/>
    <property type="evidence" value="ECO:0007669"/>
    <property type="project" value="TreeGrafter"/>
</dbReference>
<comment type="similarity">
    <text evidence="1 10">Belongs to the succinate/malate CoA ligase beta subunit family.</text>
</comment>
<feature type="binding site" evidence="10">
    <location>
        <position position="101"/>
    </location>
    <ligand>
        <name>ATP</name>
        <dbReference type="ChEBI" id="CHEBI:30616"/>
    </ligand>
</feature>
<keyword evidence="4 10" id="KW-0479">Metal-binding</keyword>
<keyword evidence="5 10" id="KW-0547">Nucleotide-binding</keyword>
<sequence>MNLHEYQAKKLFTRFAIPVPESLVASSPDEARAAAQTLGMPVLVKAQVHAGGRGRAGGVQRCESVAELETQASALLGSRLVTSQTPPAGLPVSQLLLEAPVVIARELYLALLVDREAECIAIMASAAGGMDIEAVAATQPEAVLVSRIEPAVGLRPWQCRQVGLFLGLTAQQQRAFEGLLSGLYQLLTSCDARLVEINPLVVTEDGELIALDAKLDLDDSALYRHLELAALHDPSQEDAREIAARAEGLSYISLDGDIGCMVNGAGLAMATMDLIALHGGAPANFLDVGGSATADRVARAFALVLSDDKVAAVLVNIFGGIVRCDLIAEGILAAVEEVGVEVPVVVRLEGTNAALGLERLAHSGLAIETAATLVDAANKVVAAAAGQGATIQHAGGEA</sequence>
<dbReference type="EC" id="6.2.1.5" evidence="10"/>
<evidence type="ECO:0000313" key="13">
    <source>
        <dbReference type="Proteomes" id="UP001296967"/>
    </source>
</evidence>
<evidence type="ECO:0000256" key="2">
    <source>
        <dbReference type="ARBA" id="ARBA00022532"/>
    </source>
</evidence>
<evidence type="ECO:0000256" key="1">
    <source>
        <dbReference type="ARBA" id="ARBA00009182"/>
    </source>
</evidence>
<dbReference type="FunFam" id="3.30.470.20:FF:000002">
    <property type="entry name" value="Succinate--CoA ligase [ADP-forming] subunit beta"/>
    <property type="match status" value="1"/>
</dbReference>
<evidence type="ECO:0000256" key="10">
    <source>
        <dbReference type="HAMAP-Rule" id="MF_00558"/>
    </source>
</evidence>
<feature type="domain" description="ATP-grasp" evidence="11">
    <location>
        <begin position="9"/>
        <end position="226"/>
    </location>
</feature>
<dbReference type="Gene3D" id="3.40.50.261">
    <property type="entry name" value="Succinyl-CoA synthetase domains"/>
    <property type="match status" value="1"/>
</dbReference>
<feature type="binding site" evidence="10">
    <location>
        <position position="106"/>
    </location>
    <ligand>
        <name>ATP</name>
        <dbReference type="ChEBI" id="CHEBI:30616"/>
    </ligand>
</feature>
<dbReference type="SUPFAM" id="SSF52210">
    <property type="entry name" value="Succinyl-CoA synthetase domains"/>
    <property type="match status" value="1"/>
</dbReference>
<dbReference type="NCBIfam" id="TIGR01016">
    <property type="entry name" value="sucCoAbeta"/>
    <property type="match status" value="1"/>
</dbReference>
<gene>
    <name evidence="10" type="primary">sucC</name>
    <name evidence="12" type="ORF">CCR82_08790</name>
</gene>
<dbReference type="Proteomes" id="UP001296967">
    <property type="component" value="Unassembled WGS sequence"/>
</dbReference>